<comment type="function">
    <text evidence="11">Introduces a single-strand break via transesterification at a target site in duplex DNA. Releases the supercoiling and torsional tension of DNA introduced during the DNA replication and transcription by transiently cleaving and rejoining one strand of the DNA duplex. The scissile phosphodiester is attacked by the catalytic tyrosine of the enzyme, resulting in the formation of a DNA-(5'-phosphotyrosyl)-enzyme intermediate and the expulsion of a 3'-OH DNA strand.</text>
</comment>
<accession>A0AAX4NZG8</accession>
<dbReference type="InterPro" id="IPR000380">
    <property type="entry name" value="Topo_IA"/>
</dbReference>
<dbReference type="Pfam" id="PF01751">
    <property type="entry name" value="Toprim"/>
    <property type="match status" value="1"/>
</dbReference>
<dbReference type="GO" id="GO:0003677">
    <property type="term" value="F:DNA binding"/>
    <property type="evidence" value="ECO:0007669"/>
    <property type="project" value="UniProtKB-KW"/>
</dbReference>
<dbReference type="SUPFAM" id="SSF57756">
    <property type="entry name" value="Retrovirus zinc finger-like domains"/>
    <property type="match status" value="1"/>
</dbReference>
<gene>
    <name evidence="16" type="ORF">HKI87_01g05290</name>
</gene>
<evidence type="ECO:0000256" key="12">
    <source>
        <dbReference type="SAM" id="MobiDB-lite"/>
    </source>
</evidence>
<protein>
    <recommendedName>
        <fullName evidence="4 11">DNA topoisomerase</fullName>
        <ecNumber evidence="4 11">5.6.2.1</ecNumber>
    </recommendedName>
</protein>
<dbReference type="EMBL" id="CP151501">
    <property type="protein sequence ID" value="WZN59004.1"/>
    <property type="molecule type" value="Genomic_DNA"/>
</dbReference>
<dbReference type="PROSITE" id="PS50158">
    <property type="entry name" value="ZF_CCHC"/>
    <property type="match status" value="1"/>
</dbReference>
<dbReference type="SMART" id="SM00437">
    <property type="entry name" value="TOP1Ac"/>
    <property type="match status" value="1"/>
</dbReference>
<evidence type="ECO:0000256" key="2">
    <source>
        <dbReference type="ARBA" id="ARBA00001946"/>
    </source>
</evidence>
<feature type="region of interest" description="Disordered" evidence="12">
    <location>
        <begin position="745"/>
        <end position="874"/>
    </location>
</feature>
<dbReference type="InterPro" id="IPR034144">
    <property type="entry name" value="TOPRIM_TopoIII"/>
</dbReference>
<evidence type="ECO:0000256" key="11">
    <source>
        <dbReference type="RuleBase" id="RU362092"/>
    </source>
</evidence>
<dbReference type="Gene3D" id="2.70.20.10">
    <property type="entry name" value="Topoisomerase I, domain 3"/>
    <property type="match status" value="1"/>
</dbReference>
<feature type="domain" description="CCHC-type" evidence="13">
    <location>
        <begin position="853"/>
        <end position="867"/>
    </location>
</feature>
<dbReference type="GO" id="GO:0006310">
    <property type="term" value="P:DNA recombination"/>
    <property type="evidence" value="ECO:0007669"/>
    <property type="project" value="TreeGrafter"/>
</dbReference>
<feature type="domain" description="Topo IA-type catalytic" evidence="15">
    <location>
        <begin position="167"/>
        <end position="604"/>
    </location>
</feature>
<dbReference type="Gene3D" id="4.10.60.10">
    <property type="entry name" value="Zinc finger, CCHC-type"/>
    <property type="match status" value="1"/>
</dbReference>
<keyword evidence="17" id="KW-1185">Reference proteome</keyword>
<dbReference type="Gene3D" id="3.40.50.140">
    <property type="match status" value="1"/>
</dbReference>
<comment type="similarity">
    <text evidence="3 11">Belongs to the type IA topoisomerase family.</text>
</comment>
<dbReference type="GO" id="GO:0031422">
    <property type="term" value="C:RecQ family helicase-topoisomerase III complex"/>
    <property type="evidence" value="ECO:0007669"/>
    <property type="project" value="TreeGrafter"/>
</dbReference>
<dbReference type="InterPro" id="IPR013824">
    <property type="entry name" value="Topo_IA_cen_sub1"/>
</dbReference>
<dbReference type="SMART" id="SM00436">
    <property type="entry name" value="TOP1Bc"/>
    <property type="match status" value="1"/>
</dbReference>
<dbReference type="FunFam" id="1.10.290.10:FF:000003">
    <property type="entry name" value="DNA topoisomerase"/>
    <property type="match status" value="1"/>
</dbReference>
<dbReference type="InterPro" id="IPR003601">
    <property type="entry name" value="Topo_IA_2"/>
</dbReference>
<comment type="cofactor">
    <cofactor evidence="2">
        <name>Mg(2+)</name>
        <dbReference type="ChEBI" id="CHEBI:18420"/>
    </cofactor>
</comment>
<keyword evidence="6" id="KW-0862">Zinc</keyword>
<evidence type="ECO:0000256" key="6">
    <source>
        <dbReference type="ARBA" id="ARBA00022833"/>
    </source>
</evidence>
<organism evidence="16 17">
    <name type="scientific">Chloropicon roscoffensis</name>
    <dbReference type="NCBI Taxonomy" id="1461544"/>
    <lineage>
        <taxon>Eukaryota</taxon>
        <taxon>Viridiplantae</taxon>
        <taxon>Chlorophyta</taxon>
        <taxon>Chloropicophyceae</taxon>
        <taxon>Chloropicales</taxon>
        <taxon>Chloropicaceae</taxon>
        <taxon>Chloropicon</taxon>
    </lineage>
</organism>
<comment type="catalytic activity">
    <reaction evidence="1 11">
        <text>ATP-independent breakage of single-stranded DNA, followed by passage and rejoining.</text>
        <dbReference type="EC" id="5.6.2.1"/>
    </reaction>
</comment>
<dbReference type="InterPro" id="IPR003602">
    <property type="entry name" value="Topo_IA_DNA-bd_dom"/>
</dbReference>
<feature type="compositionally biased region" description="Polar residues" evidence="12">
    <location>
        <begin position="806"/>
        <end position="840"/>
    </location>
</feature>
<dbReference type="PRINTS" id="PR00417">
    <property type="entry name" value="PRTPISMRASEI"/>
</dbReference>
<dbReference type="InterPro" id="IPR036875">
    <property type="entry name" value="Znf_CCHC_sf"/>
</dbReference>
<dbReference type="EC" id="5.6.2.1" evidence="4 11"/>
<dbReference type="Proteomes" id="UP001472866">
    <property type="component" value="Chromosome 01"/>
</dbReference>
<dbReference type="InterPro" id="IPR013497">
    <property type="entry name" value="Topo_IA_cen"/>
</dbReference>
<feature type="compositionally biased region" description="Low complexity" evidence="12">
    <location>
        <begin position="752"/>
        <end position="769"/>
    </location>
</feature>
<name>A0AAX4NZG8_9CHLO</name>
<feature type="compositionally biased region" description="Pro residues" evidence="12">
    <location>
        <begin position="770"/>
        <end position="783"/>
    </location>
</feature>
<evidence type="ECO:0000256" key="8">
    <source>
        <dbReference type="ARBA" id="ARBA00023125"/>
    </source>
</evidence>
<evidence type="ECO:0000259" key="15">
    <source>
        <dbReference type="PROSITE" id="PS52039"/>
    </source>
</evidence>
<evidence type="ECO:0000256" key="10">
    <source>
        <dbReference type="PROSITE-ProRule" id="PRU00047"/>
    </source>
</evidence>
<dbReference type="GO" id="GO:0006281">
    <property type="term" value="P:DNA repair"/>
    <property type="evidence" value="ECO:0007669"/>
    <property type="project" value="TreeGrafter"/>
</dbReference>
<dbReference type="GO" id="GO:0006265">
    <property type="term" value="P:DNA topological change"/>
    <property type="evidence" value="ECO:0007669"/>
    <property type="project" value="InterPro"/>
</dbReference>
<dbReference type="AlphaFoldDB" id="A0AAX4NZG8"/>
<dbReference type="PANTHER" id="PTHR11390">
    <property type="entry name" value="PROKARYOTIC DNA TOPOISOMERASE"/>
    <property type="match status" value="1"/>
</dbReference>
<evidence type="ECO:0000259" key="13">
    <source>
        <dbReference type="PROSITE" id="PS50158"/>
    </source>
</evidence>
<keyword evidence="7 11" id="KW-0799">Topoisomerase</keyword>
<dbReference type="PROSITE" id="PS50880">
    <property type="entry name" value="TOPRIM"/>
    <property type="match status" value="1"/>
</dbReference>
<sequence>MPAGPVVLNVAEKPSVAKEASRALSRNQATYSRGAGGTACWDFSHTVQGTTCQMVFTSVAGHLMSTDFKEPFNKWKSCAPLELFHKPIERYVPANKKVLEANLKAEARRAQWLILWLDCDREGEHICFEVMEVCCGVNRNLRVLRAQFSTLLVGELERALATLRPPNKSEADAVDARQEIDLRSGASFTRFLTLSLQQKFDWSSNLGPTSDKPVISYGPCQFPTLGFIVKRQWEIYAHVAERFWYIHVSHRDGTTGQMCDFEWDRKRLFDRFAAELFFEPCKEDGALATVESVGEKPTYKYPPYPLSTIEFAKKASSFLRIGSQDAMKVAEDLYQAGYISYPRTETDRFSPDFDLRALVGNQTAHPQWGGYASRLLDPGSGLWRDPGNGGHDDKAHPPIHPTKFTAGEPGWDVKKKKVYEFVVRHFLACCSDRAVGSESVIRIDVAGEKFTTRGTAVKARNWLDVYPYRSWSQASLPGLREGEQFKPEVSLKSGFTRPPEKLKETDLIAKMEQHGIGTDATMAQHIETTLKRGYATRDNQTMQFSPMPLGEALVFAYKEMGLDVLWQPLLRAETESQVSNIACGQVSKGIVIEDAIGKTQAQFLKALPQLLVLERSIGHFFKRVDGNPGPSEPPTDARDVLRTMCPLCAQRVVLARNSSTDGRLFRCSQHPHCNHKIALPRATVSVTVRPEKCPRCPREAGVSLVDLRFRRSGIPPGFSVMMQGQCLYCSPAIKELFEACQINNSNEAHNTGPVSRARGSGVSRRSGPSSMPPPPTTRAPPQPQHNNGPPKRRQAFQGSRYAGESTRGSTWQDSNASHTFVTATGQSFGLQNHSRQTLRPSSSGRSGGGSGVCYNCGEGGHFASNCPHPKKRRR</sequence>
<dbReference type="GO" id="GO:0008270">
    <property type="term" value="F:zinc ion binding"/>
    <property type="evidence" value="ECO:0007669"/>
    <property type="project" value="UniProtKB-KW"/>
</dbReference>
<dbReference type="PROSITE" id="PS52039">
    <property type="entry name" value="TOPO_IA_2"/>
    <property type="match status" value="1"/>
</dbReference>
<dbReference type="Pfam" id="PF01131">
    <property type="entry name" value="Topoisom_bac"/>
    <property type="match status" value="1"/>
</dbReference>
<dbReference type="InterPro" id="IPR006171">
    <property type="entry name" value="TOPRIM_dom"/>
</dbReference>
<evidence type="ECO:0000256" key="1">
    <source>
        <dbReference type="ARBA" id="ARBA00000213"/>
    </source>
</evidence>
<keyword evidence="9 11" id="KW-0413">Isomerase</keyword>
<proteinExistence type="inferred from homology"/>
<evidence type="ECO:0000256" key="5">
    <source>
        <dbReference type="ARBA" id="ARBA00022723"/>
    </source>
</evidence>
<reference evidence="16 17" key="1">
    <citation type="submission" date="2024-03" db="EMBL/GenBank/DDBJ databases">
        <title>Complete genome sequence of the green alga Chloropicon roscoffensis RCC1871.</title>
        <authorList>
            <person name="Lemieux C."/>
            <person name="Pombert J.-F."/>
            <person name="Otis C."/>
            <person name="Turmel M."/>
        </authorList>
    </citation>
    <scope>NUCLEOTIDE SEQUENCE [LARGE SCALE GENOMIC DNA]</scope>
    <source>
        <strain evidence="16 17">RCC1871</strain>
    </source>
</reference>
<dbReference type="Gene3D" id="1.10.460.10">
    <property type="entry name" value="Topoisomerase I, domain 2"/>
    <property type="match status" value="1"/>
</dbReference>
<evidence type="ECO:0000313" key="16">
    <source>
        <dbReference type="EMBL" id="WZN59004.1"/>
    </source>
</evidence>
<feature type="domain" description="Toprim" evidence="14">
    <location>
        <begin position="6"/>
        <end position="149"/>
    </location>
</feature>
<dbReference type="InterPro" id="IPR023405">
    <property type="entry name" value="Topo_IA_core_domain"/>
</dbReference>
<dbReference type="Pfam" id="PF00098">
    <property type="entry name" value="zf-CCHC"/>
    <property type="match status" value="1"/>
</dbReference>
<dbReference type="InterPro" id="IPR013825">
    <property type="entry name" value="Topo_IA_cen_sub2"/>
</dbReference>
<dbReference type="SUPFAM" id="SSF56712">
    <property type="entry name" value="Prokaryotic type I DNA topoisomerase"/>
    <property type="match status" value="1"/>
</dbReference>
<evidence type="ECO:0000256" key="4">
    <source>
        <dbReference type="ARBA" id="ARBA00012891"/>
    </source>
</evidence>
<evidence type="ECO:0000256" key="3">
    <source>
        <dbReference type="ARBA" id="ARBA00009446"/>
    </source>
</evidence>
<feature type="region of interest" description="Disordered" evidence="12">
    <location>
        <begin position="385"/>
        <end position="407"/>
    </location>
</feature>
<evidence type="ECO:0000313" key="17">
    <source>
        <dbReference type="Proteomes" id="UP001472866"/>
    </source>
</evidence>
<dbReference type="CDD" id="cd03362">
    <property type="entry name" value="TOPRIM_TopoIA_TopoIII"/>
    <property type="match status" value="1"/>
</dbReference>
<dbReference type="InterPro" id="IPR013826">
    <property type="entry name" value="Topo_IA_cen_sub3"/>
</dbReference>
<dbReference type="SMART" id="SM00493">
    <property type="entry name" value="TOPRIM"/>
    <property type="match status" value="1"/>
</dbReference>
<dbReference type="GO" id="GO:0005634">
    <property type="term" value="C:nucleus"/>
    <property type="evidence" value="ECO:0007669"/>
    <property type="project" value="TreeGrafter"/>
</dbReference>
<keyword evidence="8 11" id="KW-0238">DNA-binding</keyword>
<dbReference type="PANTHER" id="PTHR11390:SF21">
    <property type="entry name" value="DNA TOPOISOMERASE 3-ALPHA"/>
    <property type="match status" value="1"/>
</dbReference>
<evidence type="ECO:0000256" key="9">
    <source>
        <dbReference type="ARBA" id="ARBA00023235"/>
    </source>
</evidence>
<dbReference type="InterPro" id="IPR001878">
    <property type="entry name" value="Znf_CCHC"/>
</dbReference>
<dbReference type="InterPro" id="IPR023406">
    <property type="entry name" value="Topo_IA_AS"/>
</dbReference>
<evidence type="ECO:0000259" key="14">
    <source>
        <dbReference type="PROSITE" id="PS50880"/>
    </source>
</evidence>
<dbReference type="GO" id="GO:0003917">
    <property type="term" value="F:DNA topoisomerase type I (single strand cut, ATP-independent) activity"/>
    <property type="evidence" value="ECO:0007669"/>
    <property type="project" value="UniProtKB-EC"/>
</dbReference>
<dbReference type="FunFam" id="3.40.50.140:FF:000003">
    <property type="entry name" value="DNA topoisomerase"/>
    <property type="match status" value="1"/>
</dbReference>
<dbReference type="Gene3D" id="1.10.290.10">
    <property type="entry name" value="Topoisomerase I, domain 4"/>
    <property type="match status" value="1"/>
</dbReference>
<keyword evidence="10" id="KW-0863">Zinc-finger</keyword>
<keyword evidence="5" id="KW-0479">Metal-binding</keyword>
<dbReference type="PROSITE" id="PS00396">
    <property type="entry name" value="TOPO_IA_1"/>
    <property type="match status" value="1"/>
</dbReference>
<dbReference type="SMART" id="SM00343">
    <property type="entry name" value="ZnF_C2HC"/>
    <property type="match status" value="1"/>
</dbReference>
<dbReference type="CDD" id="cd00186">
    <property type="entry name" value="TOP1Ac"/>
    <property type="match status" value="1"/>
</dbReference>
<evidence type="ECO:0000256" key="7">
    <source>
        <dbReference type="ARBA" id="ARBA00023029"/>
    </source>
</evidence>